<dbReference type="InterPro" id="IPR017946">
    <property type="entry name" value="PLC-like_Pdiesterase_TIM-brl"/>
</dbReference>
<evidence type="ECO:0000256" key="1">
    <source>
        <dbReference type="SAM" id="SignalP"/>
    </source>
</evidence>
<keyword evidence="3" id="KW-1185">Reference proteome</keyword>
<dbReference type="CDD" id="cd08589">
    <property type="entry name" value="PI-PLCc_SaPLC1_like"/>
    <property type="match status" value="1"/>
</dbReference>
<dbReference type="InterPro" id="IPR032075">
    <property type="entry name" value="PI-PLC-C1"/>
</dbReference>
<comment type="caution">
    <text evidence="2">The sequence shown here is derived from an EMBL/GenBank/DDBJ whole genome shotgun (WGS) entry which is preliminary data.</text>
</comment>
<gene>
    <name evidence="2" type="ORF">O4U47_06905</name>
</gene>
<evidence type="ECO:0000313" key="2">
    <source>
        <dbReference type="EMBL" id="MDA2804237.1"/>
    </source>
</evidence>
<feature type="signal peptide" evidence="1">
    <location>
        <begin position="1"/>
        <end position="28"/>
    </location>
</feature>
<dbReference type="EMBL" id="JAQFWP010000009">
    <property type="protein sequence ID" value="MDA2804237.1"/>
    <property type="molecule type" value="Genomic_DNA"/>
</dbReference>
<name>A0ABT4TJE9_9ACTN</name>
<dbReference type="Proteomes" id="UP001165685">
    <property type="component" value="Unassembled WGS sequence"/>
</dbReference>
<dbReference type="RefSeq" id="WP_270676763.1">
    <property type="nucleotide sequence ID" value="NZ_JAQFWP010000009.1"/>
</dbReference>
<reference evidence="2" key="1">
    <citation type="submission" date="2023-01" db="EMBL/GenBank/DDBJ databases">
        <title>Draft genome sequence of Nocardiopsis sp. LSu2-4 isolated from halophytes.</title>
        <authorList>
            <person name="Duangmal K."/>
            <person name="Chantavorakit T."/>
        </authorList>
    </citation>
    <scope>NUCLEOTIDE SEQUENCE</scope>
    <source>
        <strain evidence="2">LSu2-4</strain>
    </source>
</reference>
<protein>
    <submittedName>
        <fullName evidence="2">Phosphatidylinositol-specific phospholipase C domain-containing protein</fullName>
    </submittedName>
</protein>
<sequence>MPRSLPALRLLGAAAFGLILAPAAPAYADSGSIADTTSVGVHNAYEKSAFPHFADALDSGAGLLEIDVWTDEITGDWRVNHDLIGQSNNCAGATDPDGLREGGDGDLRACLTDIRTWHEAQPGHRPIVLKIEMKDGFHAAGGLGPAAFDTLVDETLGDAVYRPADLLGGKDTLDEAAAAGDWADRDALAGKVLIELIPGTVERQNPFDDLWTDEEYARHLRDLAEAGGIGRAAAFPAVLDAEAGDPRERYDDTGIRPWFVVFDGSAPAYAGGGIDTSWYVENNYLLVMTDAHAVAPEIDPVSPGEDEAAARVAELAGAGATTVTSDWTGLPSVLGTVLPRGTGGGAGGGAG</sequence>
<accession>A0ABT4TJE9</accession>
<dbReference type="Gene3D" id="3.20.20.190">
    <property type="entry name" value="Phosphatidylinositol (PI) phosphodiesterase"/>
    <property type="match status" value="1"/>
</dbReference>
<keyword evidence="1" id="KW-0732">Signal</keyword>
<dbReference type="SUPFAM" id="SSF51695">
    <property type="entry name" value="PLC-like phosphodiesterases"/>
    <property type="match status" value="1"/>
</dbReference>
<feature type="chain" id="PRO_5045485781" evidence="1">
    <location>
        <begin position="29"/>
        <end position="351"/>
    </location>
</feature>
<evidence type="ECO:0000313" key="3">
    <source>
        <dbReference type="Proteomes" id="UP001165685"/>
    </source>
</evidence>
<dbReference type="Pfam" id="PF16670">
    <property type="entry name" value="PI-PLC-C1"/>
    <property type="match status" value="1"/>
</dbReference>
<organism evidence="2 3">
    <name type="scientific">Nocardiopsis suaedae</name>
    <dbReference type="NCBI Taxonomy" id="3018444"/>
    <lineage>
        <taxon>Bacteria</taxon>
        <taxon>Bacillati</taxon>
        <taxon>Actinomycetota</taxon>
        <taxon>Actinomycetes</taxon>
        <taxon>Streptosporangiales</taxon>
        <taxon>Nocardiopsidaceae</taxon>
        <taxon>Nocardiopsis</taxon>
    </lineage>
</organism>
<proteinExistence type="predicted"/>